<organism evidence="1 2">
    <name type="scientific">Saccharopolyspora spinosa</name>
    <dbReference type="NCBI Taxonomy" id="60894"/>
    <lineage>
        <taxon>Bacteria</taxon>
        <taxon>Bacillati</taxon>
        <taxon>Actinomycetota</taxon>
        <taxon>Actinomycetes</taxon>
        <taxon>Pseudonocardiales</taxon>
        <taxon>Pseudonocardiaceae</taxon>
        <taxon>Saccharopolyspora</taxon>
    </lineage>
</organism>
<evidence type="ECO:0000313" key="2">
    <source>
        <dbReference type="Proteomes" id="UP000233786"/>
    </source>
</evidence>
<reference evidence="1" key="1">
    <citation type="submission" date="2017-12" db="EMBL/GenBank/DDBJ databases">
        <title>Sequencing the genomes of 1000 Actinobacteria strains.</title>
        <authorList>
            <person name="Klenk H.-P."/>
        </authorList>
    </citation>
    <scope>NUCLEOTIDE SEQUENCE [LARGE SCALE GENOMIC DNA]</scope>
    <source>
        <strain evidence="1">DSM 44228</strain>
    </source>
</reference>
<name>A0A2N3XY88_SACSN</name>
<dbReference type="AlphaFoldDB" id="A0A2N3XY88"/>
<dbReference type="EMBL" id="PJNB01000001">
    <property type="protein sequence ID" value="PKW15653.1"/>
    <property type="molecule type" value="Genomic_DNA"/>
</dbReference>
<proteinExistence type="predicted"/>
<dbReference type="RefSeq" id="WP_010313596.1">
    <property type="nucleotide sequence ID" value="NZ_CP061007.1"/>
</dbReference>
<sequence>MVGAGGARSLQEILRQRQGGEFVGRGLQCGIFRTNLQLPPVQRKFVFGLHGQAGIGKTFLLRQLREISLQHGALVAVTDDNESNLVAAMGAISRQLAGQGGETRGFSQRLAEYERRHDDVLSDPQAPSEARELVMSTAIRFGLGVVRMAAPGLGPVADAVPPEKLQAWMEQCRAYFARKFGSQADVRLLLSPVEELTPFLVDDLRKIAQHRQLVMLFDNYERTSEVIEPWLLRMLQGHYGELPLTLLLGIAGQHPLDPNNWGEYSSISVTWRLDPFTSEEARTLLDRRGVRDPEFVDVVVELSGGLPLLVATLAESGHDAHDPTGMAVARFLNWVPEQQRRDDAVLAALPRALDEDVLAALGSENATGDLFRWLRDRPFVHEHQGRLQYHQVVRETMVRYERGRAPRRFRQRHQTLAEHFQRCREELALPGESAWYDWEWRALLVEEFYHRLCWAAHRWLPAALEHCAAACDVDAATAQSWFDMFVEAARDSAAAVVVACVRDLHRFVANNGALELTGLQRYLRRRLEQSGYGQPLDGGIALSGGGSRAFEDQEHRGALHLYQGTEDFFGGGTHGSAPPVIGE</sequence>
<dbReference type="OrthoDB" id="9814944at2"/>
<keyword evidence="2" id="KW-1185">Reference proteome</keyword>
<comment type="caution">
    <text evidence="1">The sequence shown here is derived from an EMBL/GenBank/DDBJ whole genome shotgun (WGS) entry which is preliminary data.</text>
</comment>
<evidence type="ECO:0008006" key="3">
    <source>
        <dbReference type="Google" id="ProtNLM"/>
    </source>
</evidence>
<dbReference type="Proteomes" id="UP000233786">
    <property type="component" value="Unassembled WGS sequence"/>
</dbReference>
<gene>
    <name evidence="1" type="ORF">A8926_3398</name>
</gene>
<dbReference type="InterPro" id="IPR027417">
    <property type="entry name" value="P-loop_NTPase"/>
</dbReference>
<dbReference type="STRING" id="994479.GCA_000194155_06602"/>
<protein>
    <recommendedName>
        <fullName evidence="3">AAA ATPase-like protein</fullName>
    </recommendedName>
</protein>
<accession>A0A2N3XY88</accession>
<dbReference type="SUPFAM" id="SSF52540">
    <property type="entry name" value="P-loop containing nucleoside triphosphate hydrolases"/>
    <property type="match status" value="1"/>
</dbReference>
<evidence type="ECO:0000313" key="1">
    <source>
        <dbReference type="EMBL" id="PKW15653.1"/>
    </source>
</evidence>